<comment type="catalytic activity">
    <reaction evidence="1">
        <text>L-glutamyl-tRNA(Gln) + L-glutamine + ATP + H2O = L-glutaminyl-tRNA(Gln) + L-glutamate + ADP + phosphate + H(+)</text>
        <dbReference type="Rhea" id="RHEA:17521"/>
        <dbReference type="Rhea" id="RHEA-COMP:9681"/>
        <dbReference type="Rhea" id="RHEA-COMP:9684"/>
        <dbReference type="ChEBI" id="CHEBI:15377"/>
        <dbReference type="ChEBI" id="CHEBI:15378"/>
        <dbReference type="ChEBI" id="CHEBI:29985"/>
        <dbReference type="ChEBI" id="CHEBI:30616"/>
        <dbReference type="ChEBI" id="CHEBI:43474"/>
        <dbReference type="ChEBI" id="CHEBI:58359"/>
        <dbReference type="ChEBI" id="CHEBI:78520"/>
        <dbReference type="ChEBI" id="CHEBI:78521"/>
        <dbReference type="ChEBI" id="CHEBI:456216"/>
    </reaction>
</comment>
<dbReference type="Gene3D" id="1.10.20.60">
    <property type="entry name" value="Glu-tRNAGln amidotransferase C subunit, N-terminal domain"/>
    <property type="match status" value="1"/>
</dbReference>
<protein>
    <recommendedName>
        <fullName evidence="1">Aspartyl/glutamyl-tRNA(Asn/Gln) amidotransferase subunit C</fullName>
        <shortName evidence="1">Asp/Glu-ADT subunit C</shortName>
        <ecNumber evidence="1">6.3.5.-</ecNumber>
    </recommendedName>
</protein>
<dbReference type="InterPro" id="IPR003837">
    <property type="entry name" value="GatC"/>
</dbReference>
<keyword evidence="2" id="KW-0808">Transferase</keyword>
<dbReference type="Pfam" id="PF02686">
    <property type="entry name" value="GatC"/>
    <property type="match status" value="1"/>
</dbReference>
<dbReference type="NCBIfam" id="TIGR00135">
    <property type="entry name" value="gatC"/>
    <property type="match status" value="1"/>
</dbReference>
<name>A0A2G9Y925_9BACT</name>
<comment type="caution">
    <text evidence="2">The sequence shown here is derived from an EMBL/GenBank/DDBJ whole genome shotgun (WGS) entry which is preliminary data.</text>
</comment>
<keyword evidence="1" id="KW-0648">Protein biosynthesis</keyword>
<dbReference type="GO" id="GO:0006450">
    <property type="term" value="P:regulation of translational fidelity"/>
    <property type="evidence" value="ECO:0007669"/>
    <property type="project" value="InterPro"/>
</dbReference>
<dbReference type="InterPro" id="IPR036113">
    <property type="entry name" value="Asp/Glu-ADT_sf_sub_c"/>
</dbReference>
<dbReference type="GO" id="GO:0016740">
    <property type="term" value="F:transferase activity"/>
    <property type="evidence" value="ECO:0007669"/>
    <property type="project" value="UniProtKB-KW"/>
</dbReference>
<sequence>MTKISKDTVRNLAKLAKLNLTDRQIDKYSQDLTAVVGYMEEIKNIDVSQVSETSRVTEEENIFREDEVKPSLSQKEALKNSKNTHNDYFLVPQILKED</sequence>
<evidence type="ECO:0000256" key="1">
    <source>
        <dbReference type="HAMAP-Rule" id="MF_00122"/>
    </source>
</evidence>
<keyword evidence="1" id="KW-0436">Ligase</keyword>
<dbReference type="SUPFAM" id="SSF141000">
    <property type="entry name" value="Glu-tRNAGln amidotransferase C subunit"/>
    <property type="match status" value="1"/>
</dbReference>
<dbReference type="GO" id="GO:0050567">
    <property type="term" value="F:glutaminyl-tRNA synthase (glutamine-hydrolyzing) activity"/>
    <property type="evidence" value="ECO:0007669"/>
    <property type="project" value="UniProtKB-UniRule"/>
</dbReference>
<reference evidence="2 3" key="1">
    <citation type="submission" date="2017-09" db="EMBL/GenBank/DDBJ databases">
        <title>Depth-based differentiation of microbial function through sediment-hosted aquifers and enrichment of novel symbionts in the deep terrestrial subsurface.</title>
        <authorList>
            <person name="Probst A.J."/>
            <person name="Ladd B."/>
            <person name="Jarett J.K."/>
            <person name="Geller-Mcgrath D.E."/>
            <person name="Sieber C.M."/>
            <person name="Emerson J.B."/>
            <person name="Anantharaman K."/>
            <person name="Thomas B.C."/>
            <person name="Malmstrom R."/>
            <person name="Stieglmeier M."/>
            <person name="Klingl A."/>
            <person name="Woyke T."/>
            <person name="Ryan C.M."/>
            <person name="Banfield J.F."/>
        </authorList>
    </citation>
    <scope>NUCLEOTIDE SEQUENCE [LARGE SCALE GENOMIC DNA]</scope>
    <source>
        <strain evidence="2">CG23_combo_of_CG06-09_8_20_14_all_35_49</strain>
    </source>
</reference>
<comment type="function">
    <text evidence="1">Allows the formation of correctly charged Asn-tRNA(Asn) or Gln-tRNA(Gln) through the transamidation of misacylated Asp-tRNA(Asn) or Glu-tRNA(Gln) in organisms which lack either or both of asparaginyl-tRNA or glutaminyl-tRNA synthetases. The reaction takes place in the presence of glutamine and ATP through an activated phospho-Asp-tRNA(Asn) or phospho-Glu-tRNA(Gln).</text>
</comment>
<dbReference type="AlphaFoldDB" id="A0A2G9Y925"/>
<proteinExistence type="inferred from homology"/>
<dbReference type="HAMAP" id="MF_00122">
    <property type="entry name" value="GatC"/>
    <property type="match status" value="1"/>
</dbReference>
<dbReference type="GO" id="GO:0070681">
    <property type="term" value="P:glutaminyl-tRNAGln biosynthesis via transamidation"/>
    <property type="evidence" value="ECO:0007669"/>
    <property type="project" value="TreeGrafter"/>
</dbReference>
<gene>
    <name evidence="1" type="primary">gatC</name>
    <name evidence="2" type="ORF">COX47_02020</name>
</gene>
<keyword evidence="1" id="KW-0547">Nucleotide-binding</keyword>
<keyword evidence="1" id="KW-0067">ATP-binding</keyword>
<dbReference type="GO" id="GO:0005524">
    <property type="term" value="F:ATP binding"/>
    <property type="evidence" value="ECO:0007669"/>
    <property type="project" value="UniProtKB-KW"/>
</dbReference>
<dbReference type="EC" id="6.3.5.-" evidence="1"/>
<evidence type="ECO:0000313" key="3">
    <source>
        <dbReference type="Proteomes" id="UP000231025"/>
    </source>
</evidence>
<organism evidence="2 3">
    <name type="scientific">Candidatus Roizmanbacteria bacterium CG23_combo_of_CG06-09_8_20_14_all_35_49</name>
    <dbReference type="NCBI Taxonomy" id="1974863"/>
    <lineage>
        <taxon>Bacteria</taxon>
        <taxon>Candidatus Roizmaniibacteriota</taxon>
    </lineage>
</organism>
<comment type="catalytic activity">
    <reaction evidence="1">
        <text>L-aspartyl-tRNA(Asn) + L-glutamine + ATP + H2O = L-asparaginyl-tRNA(Asn) + L-glutamate + ADP + phosphate + 2 H(+)</text>
        <dbReference type="Rhea" id="RHEA:14513"/>
        <dbReference type="Rhea" id="RHEA-COMP:9674"/>
        <dbReference type="Rhea" id="RHEA-COMP:9677"/>
        <dbReference type="ChEBI" id="CHEBI:15377"/>
        <dbReference type="ChEBI" id="CHEBI:15378"/>
        <dbReference type="ChEBI" id="CHEBI:29985"/>
        <dbReference type="ChEBI" id="CHEBI:30616"/>
        <dbReference type="ChEBI" id="CHEBI:43474"/>
        <dbReference type="ChEBI" id="CHEBI:58359"/>
        <dbReference type="ChEBI" id="CHEBI:78515"/>
        <dbReference type="ChEBI" id="CHEBI:78516"/>
        <dbReference type="ChEBI" id="CHEBI:456216"/>
    </reaction>
</comment>
<dbReference type="EMBL" id="PCRE01000029">
    <property type="protein sequence ID" value="PIP15011.1"/>
    <property type="molecule type" value="Genomic_DNA"/>
</dbReference>
<dbReference type="GO" id="GO:0006412">
    <property type="term" value="P:translation"/>
    <property type="evidence" value="ECO:0007669"/>
    <property type="project" value="UniProtKB-UniRule"/>
</dbReference>
<dbReference type="PANTHER" id="PTHR15004">
    <property type="entry name" value="GLUTAMYL-TRNA(GLN) AMIDOTRANSFERASE SUBUNIT C, MITOCHONDRIAL"/>
    <property type="match status" value="1"/>
</dbReference>
<evidence type="ECO:0000313" key="2">
    <source>
        <dbReference type="EMBL" id="PIP15011.1"/>
    </source>
</evidence>
<dbReference type="PANTHER" id="PTHR15004:SF0">
    <property type="entry name" value="GLUTAMYL-TRNA(GLN) AMIDOTRANSFERASE SUBUNIT C, MITOCHONDRIAL"/>
    <property type="match status" value="1"/>
</dbReference>
<comment type="subunit">
    <text evidence="1">Heterotrimer of A, B and C subunits.</text>
</comment>
<dbReference type="GO" id="GO:0050566">
    <property type="term" value="F:asparaginyl-tRNA synthase (glutamine-hydrolyzing) activity"/>
    <property type="evidence" value="ECO:0007669"/>
    <property type="project" value="RHEA"/>
</dbReference>
<accession>A0A2G9Y925</accession>
<dbReference type="Proteomes" id="UP000231025">
    <property type="component" value="Unassembled WGS sequence"/>
</dbReference>
<comment type="similarity">
    <text evidence="1">Belongs to the GatC family.</text>
</comment>